<proteinExistence type="predicted"/>
<accession>A0A6A3C6W8</accession>
<dbReference type="AlphaFoldDB" id="A0A6A3C6W8"/>
<keyword evidence="2" id="KW-1185">Reference proteome</keyword>
<dbReference type="PANTHER" id="PTHR42853:SF1">
    <property type="entry name" value="ACETYL-COA CARBOXYTRANSFERASE"/>
    <property type="match status" value="1"/>
</dbReference>
<reference evidence="1" key="1">
    <citation type="submission" date="2019-09" db="EMBL/GenBank/DDBJ databases">
        <title>Draft genome information of white flower Hibiscus syriacus.</title>
        <authorList>
            <person name="Kim Y.-M."/>
        </authorList>
    </citation>
    <scope>NUCLEOTIDE SEQUENCE [LARGE SCALE GENOMIC DNA]</scope>
    <source>
        <strain evidence="1">YM2019G1</strain>
    </source>
</reference>
<dbReference type="PANTHER" id="PTHR42853">
    <property type="entry name" value="ACETYL-COENZYME A CARBOXYLASE CARBOXYL TRANSFERASE SUBUNIT ALPHA"/>
    <property type="match status" value="1"/>
</dbReference>
<organism evidence="1 2">
    <name type="scientific">Hibiscus syriacus</name>
    <name type="common">Rose of Sharon</name>
    <dbReference type="NCBI Taxonomy" id="106335"/>
    <lineage>
        <taxon>Eukaryota</taxon>
        <taxon>Viridiplantae</taxon>
        <taxon>Streptophyta</taxon>
        <taxon>Embryophyta</taxon>
        <taxon>Tracheophyta</taxon>
        <taxon>Spermatophyta</taxon>
        <taxon>Magnoliopsida</taxon>
        <taxon>eudicotyledons</taxon>
        <taxon>Gunneridae</taxon>
        <taxon>Pentapetalae</taxon>
        <taxon>rosids</taxon>
        <taxon>malvids</taxon>
        <taxon>Malvales</taxon>
        <taxon>Malvaceae</taxon>
        <taxon>Malvoideae</taxon>
        <taxon>Hibiscus</taxon>
    </lineage>
</organism>
<dbReference type="GO" id="GO:0009317">
    <property type="term" value="C:acetyl-CoA carboxylase complex"/>
    <property type="evidence" value="ECO:0007669"/>
    <property type="project" value="InterPro"/>
</dbReference>
<dbReference type="Proteomes" id="UP000436088">
    <property type="component" value="Unassembled WGS sequence"/>
</dbReference>
<dbReference type="InterPro" id="IPR001095">
    <property type="entry name" value="Acetyl_CoA_COase_a_su"/>
</dbReference>
<evidence type="ECO:0000313" key="2">
    <source>
        <dbReference type="Proteomes" id="UP000436088"/>
    </source>
</evidence>
<name>A0A6A3C6W8_HIBSY</name>
<comment type="caution">
    <text evidence="1">The sequence shown here is derived from an EMBL/GenBank/DDBJ whole genome shotgun (WGS) entry which is preliminary data.</text>
</comment>
<sequence length="267" mass="29565">MKPSDASVLNAADIESDLEKLKKNILEAKLPSDPITEQAIEKLKQDVDKEVTRAFISMGLQEKLESLKLEPGAYLGLKQKLEKLSMVNRLVELKEKGEKLKTEINEKIPSEIKAKLEQLENAQANLSKGDALDEDLVAVAVEAKKELIEVLKSANLEIVGVAKRKVAHAAPELQEKIVSVQKEIVGEIERVVDLVGLHGKIEELKAEMAKDSSSPKVEQLQTEIKDGICAALDDTELKQKVENLRREFASSSEVEIDDKVTAENGRR</sequence>
<dbReference type="GO" id="GO:2001295">
    <property type="term" value="P:malonyl-CoA biosynthetic process"/>
    <property type="evidence" value="ECO:0007669"/>
    <property type="project" value="UniProtKB-UniPathway"/>
</dbReference>
<dbReference type="GO" id="GO:0006633">
    <property type="term" value="P:fatty acid biosynthetic process"/>
    <property type="evidence" value="ECO:0007669"/>
    <property type="project" value="InterPro"/>
</dbReference>
<dbReference type="GO" id="GO:0003989">
    <property type="term" value="F:acetyl-CoA carboxylase activity"/>
    <property type="evidence" value="ECO:0007669"/>
    <property type="project" value="InterPro"/>
</dbReference>
<evidence type="ECO:0000313" key="1">
    <source>
        <dbReference type="EMBL" id="KAE8723308.1"/>
    </source>
</evidence>
<dbReference type="EMBL" id="VEPZ02000534">
    <property type="protein sequence ID" value="KAE8723308.1"/>
    <property type="molecule type" value="Genomic_DNA"/>
</dbReference>
<dbReference type="UniPathway" id="UPA00655">
    <property type="reaction ID" value="UER00711"/>
</dbReference>
<protein>
    <submittedName>
        <fullName evidence="1">Detected protein of confused Function</fullName>
    </submittedName>
</protein>
<gene>
    <name evidence="1" type="ORF">F3Y22_tig00012523pilonHSYRG00141</name>
</gene>
<dbReference type="GO" id="GO:0016743">
    <property type="term" value="F:carboxyl- or carbamoyltransferase activity"/>
    <property type="evidence" value="ECO:0007669"/>
    <property type="project" value="InterPro"/>
</dbReference>